<dbReference type="GO" id="GO:0016020">
    <property type="term" value="C:membrane"/>
    <property type="evidence" value="ECO:0007669"/>
    <property type="project" value="UniProtKB-SubCell"/>
</dbReference>
<gene>
    <name evidence="11" type="ORF">HNR49_001127</name>
</gene>
<dbReference type="GO" id="GO:0004252">
    <property type="term" value="F:serine-type endopeptidase activity"/>
    <property type="evidence" value="ECO:0007669"/>
    <property type="project" value="InterPro"/>
</dbReference>
<feature type="domain" description="AN1-type" evidence="10">
    <location>
        <begin position="1"/>
        <end position="29"/>
    </location>
</feature>
<feature type="compositionally biased region" description="Gly residues" evidence="8">
    <location>
        <begin position="300"/>
        <end position="321"/>
    </location>
</feature>
<evidence type="ECO:0000259" key="10">
    <source>
        <dbReference type="SMART" id="SM00154"/>
    </source>
</evidence>
<feature type="transmembrane region" description="Helical" evidence="9">
    <location>
        <begin position="234"/>
        <end position="256"/>
    </location>
</feature>
<name>A0A841HBK1_HALSI</name>
<accession>A0A841HBK1</accession>
<feature type="transmembrane region" description="Helical" evidence="9">
    <location>
        <begin position="83"/>
        <end position="106"/>
    </location>
</feature>
<keyword evidence="7 9" id="KW-0472">Membrane</keyword>
<feature type="region of interest" description="Disordered" evidence="8">
    <location>
        <begin position="296"/>
        <end position="321"/>
    </location>
</feature>
<reference evidence="11" key="1">
    <citation type="submission" date="2020-08" db="EMBL/GenBank/DDBJ databases">
        <title>Genomic Encyclopedia of Type Strains, Phase IV (KMG-IV): sequencing the most valuable type-strain genomes for metagenomic binning, comparative biology and taxonomic classification.</title>
        <authorList>
            <person name="Goeker M."/>
        </authorList>
    </citation>
    <scope>NUCLEOTIDE SEQUENCE</scope>
    <source>
        <strain evidence="11">DSM 669</strain>
    </source>
</reference>
<dbReference type="Gene3D" id="1.20.1540.10">
    <property type="entry name" value="Rhomboid-like"/>
    <property type="match status" value="1"/>
</dbReference>
<keyword evidence="2 9" id="KW-0812">Transmembrane</keyword>
<dbReference type="Pfam" id="PF01428">
    <property type="entry name" value="zf-AN1"/>
    <property type="match status" value="1"/>
</dbReference>
<feature type="transmembrane region" description="Helical" evidence="9">
    <location>
        <begin position="165"/>
        <end position="186"/>
    </location>
</feature>
<evidence type="ECO:0000256" key="2">
    <source>
        <dbReference type="ARBA" id="ARBA00022692"/>
    </source>
</evidence>
<evidence type="ECO:0000256" key="9">
    <source>
        <dbReference type="SAM" id="Phobius"/>
    </source>
</evidence>
<evidence type="ECO:0000256" key="6">
    <source>
        <dbReference type="ARBA" id="ARBA00022989"/>
    </source>
</evidence>
<feature type="transmembrane region" description="Helical" evidence="9">
    <location>
        <begin position="262"/>
        <end position="283"/>
    </location>
</feature>
<feature type="transmembrane region" description="Helical" evidence="9">
    <location>
        <begin position="126"/>
        <end position="153"/>
    </location>
</feature>
<evidence type="ECO:0000256" key="1">
    <source>
        <dbReference type="ARBA" id="ARBA00004141"/>
    </source>
</evidence>
<dbReference type="Pfam" id="PF01694">
    <property type="entry name" value="Rhomboid"/>
    <property type="match status" value="1"/>
</dbReference>
<dbReference type="InterPro" id="IPR035952">
    <property type="entry name" value="Rhomboid-like_sf"/>
</dbReference>
<keyword evidence="4" id="KW-0863">Zinc-finger</keyword>
<keyword evidence="5" id="KW-0862">Zinc</keyword>
<comment type="subcellular location">
    <subcellularLocation>
        <location evidence="1">Membrane</location>
        <topology evidence="1">Multi-pass membrane protein</topology>
    </subcellularLocation>
</comment>
<dbReference type="Gene3D" id="4.10.1110.10">
    <property type="entry name" value="AN1-like Zinc finger"/>
    <property type="match status" value="1"/>
</dbReference>
<evidence type="ECO:0000313" key="12">
    <source>
        <dbReference type="Proteomes" id="UP000642919"/>
    </source>
</evidence>
<proteinExistence type="predicted"/>
<organism evidence="11 12">
    <name type="scientific">Halobacterium salinarum</name>
    <name type="common">Halobacterium halobium</name>
    <dbReference type="NCBI Taxonomy" id="2242"/>
    <lineage>
        <taxon>Archaea</taxon>
        <taxon>Methanobacteriati</taxon>
        <taxon>Methanobacteriota</taxon>
        <taxon>Stenosarchaea group</taxon>
        <taxon>Halobacteria</taxon>
        <taxon>Halobacteriales</taxon>
        <taxon>Halobacteriaceae</taxon>
        <taxon>Halobacterium</taxon>
    </lineage>
</organism>
<dbReference type="EMBL" id="JACHGX010000003">
    <property type="protein sequence ID" value="MBB6089758.1"/>
    <property type="molecule type" value="Genomic_DNA"/>
</dbReference>
<dbReference type="InterPro" id="IPR035896">
    <property type="entry name" value="AN1-like_Znf"/>
</dbReference>
<evidence type="ECO:0000313" key="11">
    <source>
        <dbReference type="EMBL" id="MBB6089758.1"/>
    </source>
</evidence>
<dbReference type="SMART" id="SM00154">
    <property type="entry name" value="ZnF_AN1"/>
    <property type="match status" value="1"/>
</dbReference>
<dbReference type="Proteomes" id="UP000642919">
    <property type="component" value="Unassembled WGS sequence"/>
</dbReference>
<dbReference type="PANTHER" id="PTHR43066:SF11">
    <property type="entry name" value="PEPTIDASE S54 RHOMBOID DOMAIN-CONTAINING PROTEIN"/>
    <property type="match status" value="1"/>
</dbReference>
<feature type="transmembrane region" description="Helical" evidence="9">
    <location>
        <begin position="206"/>
        <end position="227"/>
    </location>
</feature>
<dbReference type="AlphaFoldDB" id="A0A841HBK1"/>
<dbReference type="GO" id="GO:0008270">
    <property type="term" value="F:zinc ion binding"/>
    <property type="evidence" value="ECO:0007669"/>
    <property type="project" value="UniProtKB-KW"/>
</dbReference>
<dbReference type="PANTHER" id="PTHR43066">
    <property type="entry name" value="RHOMBOID-RELATED PROTEIN"/>
    <property type="match status" value="1"/>
</dbReference>
<protein>
    <recommendedName>
        <fullName evidence="10">AN1-type domain-containing protein</fullName>
    </recommendedName>
</protein>
<dbReference type="SUPFAM" id="SSF144091">
    <property type="entry name" value="Rhomboid-like"/>
    <property type="match status" value="1"/>
</dbReference>
<evidence type="ECO:0000256" key="5">
    <source>
        <dbReference type="ARBA" id="ARBA00022833"/>
    </source>
</evidence>
<dbReference type="InterPro" id="IPR000058">
    <property type="entry name" value="Znf_AN1"/>
</dbReference>
<keyword evidence="3" id="KW-0479">Metal-binding</keyword>
<keyword evidence="6 9" id="KW-1133">Transmembrane helix</keyword>
<sequence length="321" mass="33175">MPYQCRLCGGTYCSDHRLPENHDCPGLENWGDPNGVFDSGFDDTVDGQATQQSRGGGGGIADAIPINTGPGGLVAYFRGNAAFLFLGVMWVTFVIQYGIAPLAGITDRSPTWYNLFTLNTAHPEYVWTWVTSVFAHGGFSHIVLNSIVLYFFGPIVEDRIGSKKFVALFLGAGILAGLAQVGASLLANPGPAVIASQNGRLLISDAFSATLGASGAIAALMGVLTLLNPGLRIYLYFVIPMPLWLATGLFAAYSIFVSGTGGIGAGGVAQLAHLAGLGIGLLYGAKLKREGARAPNELQFGGGPGGGMGGPGGPGGPGRRR</sequence>
<evidence type="ECO:0000256" key="4">
    <source>
        <dbReference type="ARBA" id="ARBA00022771"/>
    </source>
</evidence>
<evidence type="ECO:0000256" key="8">
    <source>
        <dbReference type="SAM" id="MobiDB-lite"/>
    </source>
</evidence>
<evidence type="ECO:0000256" key="7">
    <source>
        <dbReference type="ARBA" id="ARBA00023136"/>
    </source>
</evidence>
<dbReference type="InterPro" id="IPR022764">
    <property type="entry name" value="Peptidase_S54_rhomboid_dom"/>
</dbReference>
<dbReference type="SUPFAM" id="SSF118310">
    <property type="entry name" value="AN1-like Zinc finger"/>
    <property type="match status" value="1"/>
</dbReference>
<comment type="caution">
    <text evidence="11">The sequence shown here is derived from an EMBL/GenBank/DDBJ whole genome shotgun (WGS) entry which is preliminary data.</text>
</comment>
<evidence type="ECO:0000256" key="3">
    <source>
        <dbReference type="ARBA" id="ARBA00022723"/>
    </source>
</evidence>